<comment type="caution">
    <text evidence="1">The sequence shown here is derived from an EMBL/GenBank/DDBJ whole genome shotgun (WGS) entry which is preliminary data.</text>
</comment>
<name>A0A1J5QNK1_9ZZZZ</name>
<dbReference type="AlphaFoldDB" id="A0A1J5QNK1"/>
<sequence length="108" mass="11842">MAIRGLPDAALMGIEQEKPMSKTKLIAAEVVDEAADTPRRGRRSIDLSTTAGVLEEIARLYRDARHGRIQVERAAKLVYILNSALKAHELVTIEARINALEATTHEGP</sequence>
<proteinExistence type="predicted"/>
<gene>
    <name evidence="1" type="ORF">GALL_331690</name>
</gene>
<reference evidence="1" key="1">
    <citation type="submission" date="2016-10" db="EMBL/GenBank/DDBJ databases">
        <title>Sequence of Gallionella enrichment culture.</title>
        <authorList>
            <person name="Poehlein A."/>
            <person name="Muehling M."/>
            <person name="Daniel R."/>
        </authorList>
    </citation>
    <scope>NUCLEOTIDE SEQUENCE</scope>
</reference>
<organism evidence="1">
    <name type="scientific">mine drainage metagenome</name>
    <dbReference type="NCBI Taxonomy" id="410659"/>
    <lineage>
        <taxon>unclassified sequences</taxon>
        <taxon>metagenomes</taxon>
        <taxon>ecological metagenomes</taxon>
    </lineage>
</organism>
<accession>A0A1J5QNK1</accession>
<protein>
    <submittedName>
        <fullName evidence="1">Uncharacterized protein</fullName>
    </submittedName>
</protein>
<dbReference type="EMBL" id="MLJW01000576">
    <property type="protein sequence ID" value="OIQ84976.1"/>
    <property type="molecule type" value="Genomic_DNA"/>
</dbReference>
<evidence type="ECO:0000313" key="1">
    <source>
        <dbReference type="EMBL" id="OIQ84976.1"/>
    </source>
</evidence>